<sequence length="656" mass="70321">MVSDDDSRNDEIPNSWSREDFSEEVIKALKEHPDFKPLKKDEKREGSRIDAREVALKFCFDFPEVSAAECEALAEALVKAEWRLAKRFSYRAARGISEFASQRRDAGDSSQAASLLAATLGVRVTRALVEMQRSHVIRFASKVFRDDAEELIAAAEERRRRAVAEEKRPAAIDYSKWDHLDSDDDDDAEHEAARLAVAAQFVDVEDRGATKPCGSVKDASEFVAACAECAEYSTLSGLDAASSEAAESAWRVFLADALWLALAFRGDKEASGWILSKRDDVDAVADFCTRGYERYVFLIRDACLHQTCLRNDACKRLFELCVSGGGPARSARDGGVALVALGSVAAAPGARENSTAVRDAALGVMPAVAELVRGLVGGRGDGDSALVGAALSLAEAASGVRTSARDGDFATTFEASGAAATLVDSGALSAFCSLAGRLAAESGGDARAREAERRLHRLLVAAAAQGRDSLVGAFALRAPAITDLVFDPRFFDRCPVEAALWATRLAVVLASTAGTLEIPPSLETAMRAALRRALAPAKDEQRRACMTHVMQQLNATRDATALWLARDDFANEALWSLRDGLGRATKPDQPASDASATSDDEENKDRPTAAAVASRERRLARFHREAKRLPLAPRCSKTAPASGVTLGAFPLGGKVD</sequence>
<name>A0AAD7XH12_9STRA</name>
<feature type="compositionally biased region" description="Basic and acidic residues" evidence="1">
    <location>
        <begin position="614"/>
        <end position="623"/>
    </location>
</feature>
<dbReference type="AlphaFoldDB" id="A0AAD7XH12"/>
<evidence type="ECO:0000313" key="3">
    <source>
        <dbReference type="Proteomes" id="UP001230188"/>
    </source>
</evidence>
<comment type="caution">
    <text evidence="2">The sequence shown here is derived from an EMBL/GenBank/DDBJ whole genome shotgun (WGS) entry which is preliminary data.</text>
</comment>
<organism evidence="2 3">
    <name type="scientific">Chrysophaeum taylorii</name>
    <dbReference type="NCBI Taxonomy" id="2483200"/>
    <lineage>
        <taxon>Eukaryota</taxon>
        <taxon>Sar</taxon>
        <taxon>Stramenopiles</taxon>
        <taxon>Ochrophyta</taxon>
        <taxon>Pelagophyceae</taxon>
        <taxon>Pelagomonadales</taxon>
        <taxon>Pelagomonadaceae</taxon>
        <taxon>Chrysophaeum</taxon>
    </lineage>
</organism>
<proteinExistence type="predicted"/>
<dbReference type="Proteomes" id="UP001230188">
    <property type="component" value="Unassembled WGS sequence"/>
</dbReference>
<evidence type="ECO:0000256" key="1">
    <source>
        <dbReference type="SAM" id="MobiDB-lite"/>
    </source>
</evidence>
<gene>
    <name evidence="2" type="ORF">CTAYLR_007673</name>
</gene>
<protein>
    <submittedName>
        <fullName evidence="2">Uncharacterized protein</fullName>
    </submittedName>
</protein>
<reference evidence="2" key="1">
    <citation type="submission" date="2023-01" db="EMBL/GenBank/DDBJ databases">
        <title>Metagenome sequencing of chrysophaentin producing Chrysophaeum taylorii.</title>
        <authorList>
            <person name="Davison J."/>
            <person name="Bewley C."/>
        </authorList>
    </citation>
    <scope>NUCLEOTIDE SEQUENCE</scope>
    <source>
        <strain evidence="2">NIES-1699</strain>
    </source>
</reference>
<keyword evidence="3" id="KW-1185">Reference proteome</keyword>
<feature type="region of interest" description="Disordered" evidence="1">
    <location>
        <begin position="581"/>
        <end position="656"/>
    </location>
</feature>
<evidence type="ECO:0000313" key="2">
    <source>
        <dbReference type="EMBL" id="KAJ8599008.1"/>
    </source>
</evidence>
<dbReference type="EMBL" id="JAQMWT010000594">
    <property type="protein sequence ID" value="KAJ8599008.1"/>
    <property type="molecule type" value="Genomic_DNA"/>
</dbReference>
<accession>A0AAD7XH12</accession>